<dbReference type="Gene3D" id="3.40.50.2300">
    <property type="match status" value="1"/>
</dbReference>
<organism evidence="2 3">
    <name type="scientific">Litorimonas taeanensis</name>
    <dbReference type="NCBI Taxonomy" id="568099"/>
    <lineage>
        <taxon>Bacteria</taxon>
        <taxon>Pseudomonadati</taxon>
        <taxon>Pseudomonadota</taxon>
        <taxon>Alphaproteobacteria</taxon>
        <taxon>Maricaulales</taxon>
        <taxon>Robiginitomaculaceae</taxon>
    </lineage>
</organism>
<dbReference type="CDD" id="cd00156">
    <property type="entry name" value="REC"/>
    <property type="match status" value="1"/>
</dbReference>
<accession>A0A420WMC5</accession>
<dbReference type="InParanoid" id="A0A420WMC5"/>
<dbReference type="AlphaFoldDB" id="A0A420WMC5"/>
<dbReference type="Proteomes" id="UP000282211">
    <property type="component" value="Unassembled WGS sequence"/>
</dbReference>
<sequence>MIKVLIIDDELAEKELIACKLTRLFGSDGYSIHHAFKCSEAIKLLLQYQYDFVLLDNNLAASISGQFSVPIIKQYVQNAKLVIISNNIDEDYLQSKTILGVDDIVDKAYLEDFFRAFYGQDMTTTAPIKVARSNVETAAL</sequence>
<dbReference type="InterPro" id="IPR001789">
    <property type="entry name" value="Sig_transdc_resp-reg_receiver"/>
</dbReference>
<dbReference type="InterPro" id="IPR011006">
    <property type="entry name" value="CheY-like_superfamily"/>
</dbReference>
<dbReference type="SMART" id="SM00448">
    <property type="entry name" value="REC"/>
    <property type="match status" value="1"/>
</dbReference>
<dbReference type="SUPFAM" id="SSF52172">
    <property type="entry name" value="CheY-like"/>
    <property type="match status" value="1"/>
</dbReference>
<dbReference type="Pfam" id="PF00072">
    <property type="entry name" value="Response_reg"/>
    <property type="match status" value="1"/>
</dbReference>
<gene>
    <name evidence="2" type="ORF">DES40_1511</name>
</gene>
<evidence type="ECO:0000259" key="1">
    <source>
        <dbReference type="SMART" id="SM00448"/>
    </source>
</evidence>
<keyword evidence="3" id="KW-1185">Reference proteome</keyword>
<dbReference type="GO" id="GO:0000160">
    <property type="term" value="P:phosphorelay signal transduction system"/>
    <property type="evidence" value="ECO:0007669"/>
    <property type="project" value="InterPro"/>
</dbReference>
<reference evidence="2 3" key="1">
    <citation type="submission" date="2018-10" db="EMBL/GenBank/DDBJ databases">
        <title>Genomic Encyclopedia of Type Strains, Phase IV (KMG-IV): sequencing the most valuable type-strain genomes for metagenomic binning, comparative biology and taxonomic classification.</title>
        <authorList>
            <person name="Goeker M."/>
        </authorList>
    </citation>
    <scope>NUCLEOTIDE SEQUENCE [LARGE SCALE GENOMIC DNA]</scope>
    <source>
        <strain evidence="2 3">DSM 22008</strain>
    </source>
</reference>
<feature type="domain" description="Response regulatory" evidence="1">
    <location>
        <begin position="2"/>
        <end position="117"/>
    </location>
</feature>
<dbReference type="EMBL" id="RBII01000001">
    <property type="protein sequence ID" value="RKQ72174.1"/>
    <property type="molecule type" value="Genomic_DNA"/>
</dbReference>
<evidence type="ECO:0000313" key="3">
    <source>
        <dbReference type="Proteomes" id="UP000282211"/>
    </source>
</evidence>
<name>A0A420WMC5_9PROT</name>
<evidence type="ECO:0000313" key="2">
    <source>
        <dbReference type="EMBL" id="RKQ72174.1"/>
    </source>
</evidence>
<comment type="caution">
    <text evidence="2">The sequence shown here is derived from an EMBL/GenBank/DDBJ whole genome shotgun (WGS) entry which is preliminary data.</text>
</comment>
<dbReference type="RefSeq" id="WP_170144920.1">
    <property type="nucleotide sequence ID" value="NZ_RBII01000001.1"/>
</dbReference>
<protein>
    <submittedName>
        <fullName evidence="2">Response regulator receiver domain-containing protein</fullName>
    </submittedName>
</protein>
<proteinExistence type="predicted"/>